<accession>A0A1L2JXV8</accession>
<protein>
    <submittedName>
        <fullName evidence="1">Uncharacterized protein</fullName>
    </submittedName>
</protein>
<gene>
    <name evidence="1" type="ORF">CHPC1151_0032</name>
</gene>
<sequence length="60" mass="7222">MTETEVKLKLFEDYESIHGLVYSEEYKQKMMDELDTYSFISKMNELMYKAKNPIQVFSVQ</sequence>
<dbReference type="EMBL" id="KX879643">
    <property type="protein sequence ID" value="APC45898.1"/>
    <property type="molecule type" value="Genomic_DNA"/>
</dbReference>
<organism evidence="1 2">
    <name type="scientific">Streptococcus phage CHPC1151</name>
    <dbReference type="NCBI Taxonomy" id="1913083"/>
    <lineage>
        <taxon>Viruses</taxon>
        <taxon>Duplodnaviria</taxon>
        <taxon>Heunggongvirae</taxon>
        <taxon>Uroviricota</taxon>
        <taxon>Caudoviricetes</taxon>
        <taxon>Aliceevansviridae</taxon>
        <taxon>Vansinderenvirus</taxon>
        <taxon>Vansinderenvirus CHPC1232</taxon>
    </lineage>
</organism>
<dbReference type="Proteomes" id="UP000223410">
    <property type="component" value="Segment"/>
</dbReference>
<evidence type="ECO:0000313" key="1">
    <source>
        <dbReference type="EMBL" id="APC45898.1"/>
    </source>
</evidence>
<proteinExistence type="predicted"/>
<keyword evidence="2" id="KW-1185">Reference proteome</keyword>
<reference evidence="1 2" key="1">
    <citation type="journal article" date="2016" name="Appl. Environ. Microbiol.">
        <title>Novel variants of Streptococcus thermophilus bacteriophages indicate genetic recombination across phages from different bacterial species.</title>
        <authorList>
            <person name="Szymczak P."/>
            <person name="Janzen T."/>
            <person name="Neves A.R."/>
            <person name="Kot W."/>
            <person name="Hansen L.H."/>
            <person name="Lametsch R."/>
            <person name="Neve H."/>
            <person name="Franz C.M."/>
            <person name="Vogensen F.K."/>
        </authorList>
    </citation>
    <scope>NUCLEOTIDE SEQUENCE [LARGE SCALE GENOMIC DNA]</scope>
    <source>
        <strain evidence="1 2">CHPC1151</strain>
    </source>
</reference>
<evidence type="ECO:0000313" key="2">
    <source>
        <dbReference type="Proteomes" id="UP000223410"/>
    </source>
</evidence>
<name>A0A1L2JXV8_9CAUD</name>